<evidence type="ECO:0008006" key="3">
    <source>
        <dbReference type="Google" id="ProtNLM"/>
    </source>
</evidence>
<name>A0A7W7Q650_9PSEU</name>
<dbReference type="AlphaFoldDB" id="A0A7W7Q650"/>
<dbReference type="EMBL" id="JACHJQ010000004">
    <property type="protein sequence ID" value="MBB4907775.1"/>
    <property type="molecule type" value="Genomic_DNA"/>
</dbReference>
<evidence type="ECO:0000313" key="2">
    <source>
        <dbReference type="Proteomes" id="UP000520767"/>
    </source>
</evidence>
<comment type="caution">
    <text evidence="1">The sequence shown here is derived from an EMBL/GenBank/DDBJ whole genome shotgun (WGS) entry which is preliminary data.</text>
</comment>
<proteinExistence type="predicted"/>
<organism evidence="1 2">
    <name type="scientific">Actinophytocola algeriensis</name>
    <dbReference type="NCBI Taxonomy" id="1768010"/>
    <lineage>
        <taxon>Bacteria</taxon>
        <taxon>Bacillati</taxon>
        <taxon>Actinomycetota</taxon>
        <taxon>Actinomycetes</taxon>
        <taxon>Pseudonocardiales</taxon>
        <taxon>Pseudonocardiaceae</taxon>
    </lineage>
</organism>
<accession>A0A7W7Q650</accession>
<dbReference type="Proteomes" id="UP000520767">
    <property type="component" value="Unassembled WGS sequence"/>
</dbReference>
<keyword evidence="2" id="KW-1185">Reference proteome</keyword>
<gene>
    <name evidence="1" type="ORF">FHR82_004017</name>
</gene>
<dbReference type="RefSeq" id="WP_184811926.1">
    <property type="nucleotide sequence ID" value="NZ_JACHJQ010000004.1"/>
</dbReference>
<sequence>MNDARPFLALQDGKPDGARHVQTVHDLGVLRVPSGRLEACDPIIMLGAGVVVDVPPGAYPVRLTHVVDAEDDTQGAAYLSVVLRDDLPVSQVRTVASPGDQVEPALVITDSTAIGFVDHEAVDRCMPPHDEREELILDGDPPHTPSWLDLLEAPDHVREDSADIRLPLATEEENVILARSWTGQGDHLVVTTHAEDGVLLAVHLDASAHDPVAVDDV</sequence>
<reference evidence="1 2" key="1">
    <citation type="submission" date="2020-08" db="EMBL/GenBank/DDBJ databases">
        <title>Genomic Encyclopedia of Type Strains, Phase III (KMG-III): the genomes of soil and plant-associated and newly described type strains.</title>
        <authorList>
            <person name="Whitman W."/>
        </authorList>
    </citation>
    <scope>NUCLEOTIDE SEQUENCE [LARGE SCALE GENOMIC DNA]</scope>
    <source>
        <strain evidence="1 2">CECT 8960</strain>
    </source>
</reference>
<protein>
    <recommendedName>
        <fullName evidence="3">DUF4241 domain-containing protein</fullName>
    </recommendedName>
</protein>
<evidence type="ECO:0000313" key="1">
    <source>
        <dbReference type="EMBL" id="MBB4907775.1"/>
    </source>
</evidence>